<dbReference type="InterPro" id="IPR000340">
    <property type="entry name" value="Dual-sp_phosphatase_cat-dom"/>
</dbReference>
<accession>A0A1C1C9X0</accession>
<dbReference type="Gene3D" id="3.90.190.10">
    <property type="entry name" value="Protein tyrosine phosphatase superfamily"/>
    <property type="match status" value="2"/>
</dbReference>
<feature type="domain" description="Tyrosine-protein phosphatase" evidence="4">
    <location>
        <begin position="512"/>
        <end position="688"/>
    </location>
</feature>
<evidence type="ECO:0000256" key="2">
    <source>
        <dbReference type="ARBA" id="ARBA00022912"/>
    </source>
</evidence>
<dbReference type="PROSITE" id="PS00383">
    <property type="entry name" value="TYR_PHOSPHATASE_1"/>
    <property type="match status" value="1"/>
</dbReference>
<evidence type="ECO:0000259" key="4">
    <source>
        <dbReference type="PROSITE" id="PS50054"/>
    </source>
</evidence>
<feature type="domain" description="Tyrosine specific protein phosphatases" evidence="5">
    <location>
        <begin position="620"/>
        <end position="675"/>
    </location>
</feature>
<evidence type="ECO:0000313" key="6">
    <source>
        <dbReference type="EMBL" id="OCT45261.1"/>
    </source>
</evidence>
<comment type="caution">
    <text evidence="6">The sequence shown here is derived from an EMBL/GenBank/DDBJ whole genome shotgun (WGS) entry which is preliminary data.</text>
</comment>
<name>A0A1C1C9X0_9EURO</name>
<sequence>MATVVVQQAPQLRQSTPPPLGPTIPITHTRSSTPVPNKHLPYCPPGPVPSQSQITPPNSPPLRNAGPKPTSLLHPATDYQKLCNSPPIYGISVDQLADALHHYAAQPLPNPASVFPWLHGLHPENHIQLAFFVARKKSLRRTPKCLRGITIIKAGGDLSRSRIKGALAPDEVLNLSDSNGRGFVECDPREGFSVRNFHIQAAKMALVSDIVIYGDEDTDHRIIKSVAERTASVQRKWRRELENAGQCPETFNTFVLTQSFEDFEHDHPELVAIDSQGRYTAHTLDFLQQERKEMCAMSKASEISQGVFQGPSPGPFTDPPSLVDDPSYDLYVEASDHASLPDEKALTAKRKQLEEREPGEEPVHLAFPSSGSILPPSWSQVEVDGILRMCKWLYELTHAKKPSSRAKDEDGDIQMTEFTPRPRRVLLHCADGYTETSMLAVAYFMYAEGVPLHEAWIRLHCEKQRNFFAYPSDVALLNAIQERILREAPTADASKIATVEPPSWLAKLDGSLPSRILPYMYLGNLTHANNPEMLKLLGIRRILSVGEPVSWTEEQVKDWGRENLLMVDRVQDNGIDELTLEMERCLEFIGKLYTLPLEYHSGVLEPFGKPRTDRFAGRGKSDGTATLVHCRVGVSRSATICIAEVMSSKGLSFPRAYCFVRARRLNVIIQPHLRFVYELMKFDEQQQEKRGEPLCRELEWATVAREIAAMNRPYARS</sequence>
<dbReference type="SUPFAM" id="SSF52799">
    <property type="entry name" value="(Phosphotyrosine protein) phosphatases II"/>
    <property type="match status" value="2"/>
</dbReference>
<dbReference type="OrthoDB" id="273181at2759"/>
<dbReference type="STRING" id="86049.A0A1C1C9X0"/>
<feature type="compositionally biased region" description="Polar residues" evidence="3">
    <location>
        <begin position="1"/>
        <end position="15"/>
    </location>
</feature>
<keyword evidence="1" id="KW-0378">Hydrolase</keyword>
<dbReference type="eggNOG" id="KOG1716">
    <property type="taxonomic scope" value="Eukaryota"/>
</dbReference>
<evidence type="ECO:0000313" key="7">
    <source>
        <dbReference type="Proteomes" id="UP000094526"/>
    </source>
</evidence>
<dbReference type="InterPro" id="IPR016130">
    <property type="entry name" value="Tyr_Pase_AS"/>
</dbReference>
<reference evidence="7" key="1">
    <citation type="submission" date="2015-07" db="EMBL/GenBank/DDBJ databases">
        <authorList>
            <person name="Teixeira M.M."/>
            <person name="Souza R.C."/>
            <person name="Almeida L.G."/>
            <person name="Vicente V.A."/>
            <person name="de Hoog S."/>
            <person name="Bocca A.L."/>
            <person name="de Almeida S.R."/>
            <person name="Vasconcelos A.T."/>
            <person name="Felipe M.S."/>
        </authorList>
    </citation>
    <scope>NUCLEOTIDE SEQUENCE [LARGE SCALE GENOMIC DNA]</scope>
    <source>
        <strain evidence="7">KSF</strain>
    </source>
</reference>
<dbReference type="EMBL" id="LGRB01000020">
    <property type="protein sequence ID" value="OCT45261.1"/>
    <property type="molecule type" value="Genomic_DNA"/>
</dbReference>
<evidence type="ECO:0000256" key="1">
    <source>
        <dbReference type="ARBA" id="ARBA00022801"/>
    </source>
</evidence>
<dbReference type="PROSITE" id="PS50056">
    <property type="entry name" value="TYR_PHOSPHATASE_2"/>
    <property type="match status" value="1"/>
</dbReference>
<dbReference type="PROSITE" id="PS50054">
    <property type="entry name" value="TYR_PHOSPHATASE_DUAL"/>
    <property type="match status" value="1"/>
</dbReference>
<feature type="region of interest" description="Disordered" evidence="3">
    <location>
        <begin position="1"/>
        <end position="73"/>
    </location>
</feature>
<dbReference type="GO" id="GO:0005634">
    <property type="term" value="C:nucleus"/>
    <property type="evidence" value="ECO:0007669"/>
    <property type="project" value="GOC"/>
</dbReference>
<keyword evidence="7" id="KW-1185">Reference proteome</keyword>
<dbReference type="PANTHER" id="PTHR47550:SF1">
    <property type="entry name" value="DUAL SPECIFICITY PROTEIN PHOSPHATASE PPS1"/>
    <property type="match status" value="1"/>
</dbReference>
<dbReference type="InterPro" id="IPR003595">
    <property type="entry name" value="Tyr_Pase_cat"/>
</dbReference>
<organism evidence="6 7">
    <name type="scientific">Cladophialophora carrionii</name>
    <dbReference type="NCBI Taxonomy" id="86049"/>
    <lineage>
        <taxon>Eukaryota</taxon>
        <taxon>Fungi</taxon>
        <taxon>Dikarya</taxon>
        <taxon>Ascomycota</taxon>
        <taxon>Pezizomycotina</taxon>
        <taxon>Eurotiomycetes</taxon>
        <taxon>Chaetothyriomycetidae</taxon>
        <taxon>Chaetothyriales</taxon>
        <taxon>Herpotrichiellaceae</taxon>
        <taxon>Cladophialophora</taxon>
    </lineage>
</organism>
<dbReference type="GO" id="GO:0008138">
    <property type="term" value="F:protein tyrosine/serine/threonine phosphatase activity"/>
    <property type="evidence" value="ECO:0007669"/>
    <property type="project" value="TreeGrafter"/>
</dbReference>
<gene>
    <name evidence="6" type="ORF">CLCR_05538</name>
</gene>
<dbReference type="InterPro" id="IPR020422">
    <property type="entry name" value="TYR_PHOSPHATASE_DUAL_dom"/>
</dbReference>
<dbReference type="InterPro" id="IPR029021">
    <property type="entry name" value="Prot-tyrosine_phosphatase-like"/>
</dbReference>
<dbReference type="InterPro" id="IPR000387">
    <property type="entry name" value="Tyr_Pase_dom"/>
</dbReference>
<evidence type="ECO:0000256" key="3">
    <source>
        <dbReference type="SAM" id="MobiDB-lite"/>
    </source>
</evidence>
<dbReference type="PANTHER" id="PTHR47550">
    <property type="entry name" value="DUAL SPECIFICITY PROTEIN PHOSPHATASE PPS1"/>
    <property type="match status" value="1"/>
</dbReference>
<dbReference type="GO" id="GO:0033260">
    <property type="term" value="P:nuclear DNA replication"/>
    <property type="evidence" value="ECO:0007669"/>
    <property type="project" value="TreeGrafter"/>
</dbReference>
<proteinExistence type="predicted"/>
<dbReference type="Pfam" id="PF00782">
    <property type="entry name" value="DSPc"/>
    <property type="match status" value="1"/>
</dbReference>
<dbReference type="SMART" id="SM00195">
    <property type="entry name" value="DSPc"/>
    <property type="match status" value="1"/>
</dbReference>
<protein>
    <submittedName>
        <fullName evidence="6">Dual specificity phosphatase, catalytic domain containing protein</fullName>
    </submittedName>
</protein>
<dbReference type="AlphaFoldDB" id="A0A1C1C9X0"/>
<dbReference type="VEuPathDB" id="FungiDB:CLCR_05538"/>
<keyword evidence="2" id="KW-0904">Protein phosphatase</keyword>
<dbReference type="Proteomes" id="UP000094526">
    <property type="component" value="Unassembled WGS sequence"/>
</dbReference>
<dbReference type="SMART" id="SM00404">
    <property type="entry name" value="PTPc_motif"/>
    <property type="match status" value="1"/>
</dbReference>
<dbReference type="VEuPathDB" id="FungiDB:G647_07912"/>
<evidence type="ECO:0000259" key="5">
    <source>
        <dbReference type="PROSITE" id="PS50056"/>
    </source>
</evidence>
<dbReference type="InterPro" id="IPR053239">
    <property type="entry name" value="Dual_spec_PTase"/>
</dbReference>